<evidence type="ECO:0000256" key="12">
    <source>
        <dbReference type="SAM" id="MobiDB-lite"/>
    </source>
</evidence>
<evidence type="ECO:0000256" key="7">
    <source>
        <dbReference type="ARBA" id="ARBA00022946"/>
    </source>
</evidence>
<evidence type="ECO:0000256" key="11">
    <source>
        <dbReference type="RuleBase" id="RU003557"/>
    </source>
</evidence>
<evidence type="ECO:0000256" key="9">
    <source>
        <dbReference type="ARBA" id="ARBA00023128"/>
    </source>
</evidence>
<dbReference type="PANTHER" id="PTHR18919">
    <property type="entry name" value="ACETYL-COA C-ACYLTRANSFERASE"/>
    <property type="match status" value="1"/>
</dbReference>
<dbReference type="InterPro" id="IPR020610">
    <property type="entry name" value="Thiolase_AS"/>
</dbReference>
<evidence type="ECO:0000256" key="2">
    <source>
        <dbReference type="ARBA" id="ARBA00010982"/>
    </source>
</evidence>
<evidence type="ECO:0000256" key="5">
    <source>
        <dbReference type="ARBA" id="ARBA00022679"/>
    </source>
</evidence>
<evidence type="ECO:0000256" key="10">
    <source>
        <dbReference type="ARBA" id="ARBA00023315"/>
    </source>
</evidence>
<sequence length="588" mass="60486">MSRLTVGRAGALLRARLLHRPVRAPSSTRLSPLPGRRALSTISVQSLRDDDVCILSFARTPIGSFGGKLSHLSAVRLGALAIQAAVARAARLERESITDCFMGHVLQAGCGQAPARQAALLAALPDSVRCTTVNKVCASGMKAVAMAVDALRLGHADVVVAGGMESMSNAPFYLIEEWPTGGGGGRKPRQRRRLGNRTLIDGLLHDGLLSPASVASIGAAQLEEQVHMGVFADRLAASMGILREEQDNFAVHSYSRAAKATAQELFAKEIVAVEMPADAEERSSNSSSSSSSSEERTLFAAREHGRNASGAGGDSGGLSSPEHVPLMKSDEELERLTLIDRLPLLPPVFAPATTAAAATKDAHGADHAATGGGTITAGNASKISDGAAALVLASGRAVKRNNLIPLARVLSHADAEQSPSHFATSPALALPLALRRANLTLSDMDYIEINEAFACVPIMVMKVLAAAHAAETGMVGATASGALPRRLQAAAGSSDGSHANTANTATTTSAAHAPPPGGVPEALSSQHINAWGGAVALGHPLGCSGARILVTLTNILRSRTAHYGAAAICNGGGGASAMVMERLDLDAR</sequence>
<dbReference type="EMBL" id="JANCYW010000012">
    <property type="protein sequence ID" value="KAK4537346.1"/>
    <property type="molecule type" value="Genomic_DNA"/>
</dbReference>
<dbReference type="GO" id="GO:0006635">
    <property type="term" value="P:fatty acid beta-oxidation"/>
    <property type="evidence" value="ECO:0007669"/>
    <property type="project" value="TreeGrafter"/>
</dbReference>
<dbReference type="PROSITE" id="PS00098">
    <property type="entry name" value="THIOLASE_1"/>
    <property type="match status" value="1"/>
</dbReference>
<gene>
    <name evidence="15" type="ORF">CDCA_CDCA12G3371</name>
</gene>
<keyword evidence="5 11" id="KW-0808">Transferase</keyword>
<protein>
    <recommendedName>
        <fullName evidence="4">acetyl-CoA C-acetyltransferase</fullName>
        <ecNumber evidence="4">2.3.1.9</ecNumber>
    </recommendedName>
</protein>
<dbReference type="InterPro" id="IPR002155">
    <property type="entry name" value="Thiolase"/>
</dbReference>
<dbReference type="PROSITE" id="PS00099">
    <property type="entry name" value="THIOLASE_3"/>
    <property type="match status" value="1"/>
</dbReference>
<comment type="subunit">
    <text evidence="3">Homotetramer.</text>
</comment>
<evidence type="ECO:0000259" key="14">
    <source>
        <dbReference type="Pfam" id="PF02803"/>
    </source>
</evidence>
<dbReference type="Proteomes" id="UP001301350">
    <property type="component" value="Unassembled WGS sequence"/>
</dbReference>
<dbReference type="CDD" id="cd00751">
    <property type="entry name" value="thiolase"/>
    <property type="match status" value="1"/>
</dbReference>
<evidence type="ECO:0000313" key="16">
    <source>
        <dbReference type="Proteomes" id="UP001301350"/>
    </source>
</evidence>
<dbReference type="AlphaFoldDB" id="A0AAV9IZ10"/>
<keyword evidence="10 11" id="KW-0012">Acyltransferase</keyword>
<evidence type="ECO:0000256" key="8">
    <source>
        <dbReference type="ARBA" id="ARBA00022958"/>
    </source>
</evidence>
<evidence type="ECO:0000259" key="13">
    <source>
        <dbReference type="Pfam" id="PF00108"/>
    </source>
</evidence>
<keyword evidence="8" id="KW-0630">Potassium</keyword>
<dbReference type="EC" id="2.3.1.9" evidence="4"/>
<feature type="compositionally biased region" description="Low complexity" evidence="12">
    <location>
        <begin position="497"/>
        <end position="512"/>
    </location>
</feature>
<dbReference type="Pfam" id="PF00108">
    <property type="entry name" value="Thiolase_N"/>
    <property type="match status" value="1"/>
</dbReference>
<dbReference type="PANTHER" id="PTHR18919:SF156">
    <property type="entry name" value="ACETYL-COA ACETYLTRANSFERASE, MITOCHONDRIAL"/>
    <property type="match status" value="1"/>
</dbReference>
<dbReference type="InterPro" id="IPR020617">
    <property type="entry name" value="Thiolase_C"/>
</dbReference>
<organism evidence="15 16">
    <name type="scientific">Cyanidium caldarium</name>
    <name type="common">Red alga</name>
    <dbReference type="NCBI Taxonomy" id="2771"/>
    <lineage>
        <taxon>Eukaryota</taxon>
        <taxon>Rhodophyta</taxon>
        <taxon>Bangiophyceae</taxon>
        <taxon>Cyanidiales</taxon>
        <taxon>Cyanidiaceae</taxon>
        <taxon>Cyanidium</taxon>
    </lineage>
</organism>
<comment type="similarity">
    <text evidence="2 11">Belongs to the thiolase-like superfamily. Thiolase family.</text>
</comment>
<dbReference type="GO" id="GO:0003985">
    <property type="term" value="F:acetyl-CoA C-acetyltransferase activity"/>
    <property type="evidence" value="ECO:0007669"/>
    <property type="project" value="UniProtKB-EC"/>
</dbReference>
<dbReference type="InterPro" id="IPR016039">
    <property type="entry name" value="Thiolase-like"/>
</dbReference>
<dbReference type="PROSITE" id="PS00737">
    <property type="entry name" value="THIOLASE_2"/>
    <property type="match status" value="1"/>
</dbReference>
<feature type="region of interest" description="Disordered" evidence="12">
    <location>
        <begin position="488"/>
        <end position="518"/>
    </location>
</feature>
<keyword evidence="9" id="KW-0496">Mitochondrion</keyword>
<dbReference type="Gene3D" id="3.40.47.10">
    <property type="match status" value="1"/>
</dbReference>
<dbReference type="GO" id="GO:0046872">
    <property type="term" value="F:metal ion binding"/>
    <property type="evidence" value="ECO:0007669"/>
    <property type="project" value="UniProtKB-KW"/>
</dbReference>
<dbReference type="Pfam" id="PF02803">
    <property type="entry name" value="Thiolase_C"/>
    <property type="match status" value="1"/>
</dbReference>
<dbReference type="SUPFAM" id="SSF53901">
    <property type="entry name" value="Thiolase-like"/>
    <property type="match status" value="2"/>
</dbReference>
<evidence type="ECO:0000256" key="3">
    <source>
        <dbReference type="ARBA" id="ARBA00011881"/>
    </source>
</evidence>
<keyword evidence="16" id="KW-1185">Reference proteome</keyword>
<feature type="region of interest" description="Disordered" evidence="12">
    <location>
        <begin position="277"/>
        <end position="324"/>
    </location>
</feature>
<keyword evidence="7" id="KW-0809">Transit peptide</keyword>
<evidence type="ECO:0000256" key="4">
    <source>
        <dbReference type="ARBA" id="ARBA00012705"/>
    </source>
</evidence>
<dbReference type="InterPro" id="IPR020615">
    <property type="entry name" value="Thiolase_acyl_enz_int_AS"/>
</dbReference>
<comment type="subcellular location">
    <subcellularLocation>
        <location evidence="1">Mitochondrion</location>
    </subcellularLocation>
</comment>
<reference evidence="15 16" key="1">
    <citation type="submission" date="2022-07" db="EMBL/GenBank/DDBJ databases">
        <title>Genome-wide signatures of adaptation to extreme environments.</title>
        <authorList>
            <person name="Cho C.H."/>
            <person name="Yoon H.S."/>
        </authorList>
    </citation>
    <scope>NUCLEOTIDE SEQUENCE [LARGE SCALE GENOMIC DNA]</scope>
    <source>
        <strain evidence="15 16">DBV 063 E5</strain>
    </source>
</reference>
<evidence type="ECO:0000313" key="15">
    <source>
        <dbReference type="EMBL" id="KAK4537346.1"/>
    </source>
</evidence>
<evidence type="ECO:0000256" key="6">
    <source>
        <dbReference type="ARBA" id="ARBA00022723"/>
    </source>
</evidence>
<accession>A0AAV9IZ10</accession>
<dbReference type="InterPro" id="IPR020616">
    <property type="entry name" value="Thiolase_N"/>
</dbReference>
<dbReference type="InterPro" id="IPR020613">
    <property type="entry name" value="Thiolase_CS"/>
</dbReference>
<name>A0AAV9IZ10_CYACA</name>
<evidence type="ECO:0000256" key="1">
    <source>
        <dbReference type="ARBA" id="ARBA00004173"/>
    </source>
</evidence>
<feature type="domain" description="Thiolase N-terminal" evidence="13">
    <location>
        <begin position="52"/>
        <end position="281"/>
    </location>
</feature>
<keyword evidence="6" id="KW-0479">Metal-binding</keyword>
<proteinExistence type="inferred from homology"/>
<dbReference type="GO" id="GO:0005739">
    <property type="term" value="C:mitochondrion"/>
    <property type="evidence" value="ECO:0007669"/>
    <property type="project" value="UniProtKB-SubCell"/>
</dbReference>
<comment type="caution">
    <text evidence="15">The sequence shown here is derived from an EMBL/GenBank/DDBJ whole genome shotgun (WGS) entry which is preliminary data.</text>
</comment>
<feature type="compositionally biased region" description="Basic and acidic residues" evidence="12">
    <location>
        <begin position="293"/>
        <end position="306"/>
    </location>
</feature>
<feature type="domain" description="Thiolase C-terminal" evidence="14">
    <location>
        <begin position="405"/>
        <end position="582"/>
    </location>
</feature>